<reference evidence="1 2" key="1">
    <citation type="submission" date="2017-01" db="EMBL/GenBank/DDBJ databases">
        <authorList>
            <person name="Mah S.A."/>
            <person name="Swanson W.J."/>
            <person name="Moy G.W."/>
            <person name="Vacquier V.D."/>
        </authorList>
    </citation>
    <scope>NUCLEOTIDE SEQUENCE [LARGE SCALE GENOMIC DNA]</scope>
    <source>
        <strain evidence="1 2">DSM 22694</strain>
    </source>
</reference>
<evidence type="ECO:0008006" key="3">
    <source>
        <dbReference type="Google" id="ProtNLM"/>
    </source>
</evidence>
<protein>
    <recommendedName>
        <fullName evidence="3">ParD-like antitoxin of type II toxin-antitoxin system</fullName>
    </recommendedName>
</protein>
<dbReference type="STRING" id="1484693.RS694_03420"/>
<organism evidence="1 2">
    <name type="scientific">Rhodoferax saidenbachensis</name>
    <dbReference type="NCBI Taxonomy" id="1484693"/>
    <lineage>
        <taxon>Bacteria</taxon>
        <taxon>Pseudomonadati</taxon>
        <taxon>Pseudomonadota</taxon>
        <taxon>Betaproteobacteria</taxon>
        <taxon>Burkholderiales</taxon>
        <taxon>Comamonadaceae</taxon>
        <taxon>Rhodoferax</taxon>
    </lineage>
</organism>
<accession>A0A1P8K6R3</accession>
<name>A0A1P8K6R3_9BURK</name>
<dbReference type="eggNOG" id="ENOG5032TK1">
    <property type="taxonomic scope" value="Bacteria"/>
</dbReference>
<evidence type="ECO:0000313" key="2">
    <source>
        <dbReference type="Proteomes" id="UP000186110"/>
    </source>
</evidence>
<dbReference type="EMBL" id="CP019239">
    <property type="protein sequence ID" value="APW41692.1"/>
    <property type="molecule type" value="Genomic_DNA"/>
</dbReference>
<dbReference type="AlphaFoldDB" id="A0A1P8K6R3"/>
<dbReference type="Proteomes" id="UP000186110">
    <property type="component" value="Chromosome"/>
</dbReference>
<keyword evidence="2" id="KW-1185">Reference proteome</keyword>
<evidence type="ECO:0000313" key="1">
    <source>
        <dbReference type="EMBL" id="APW41692.1"/>
    </source>
</evidence>
<dbReference type="RefSeq" id="WP_029706228.1">
    <property type="nucleotide sequence ID" value="NZ_CP019239.1"/>
</dbReference>
<gene>
    <name evidence="1" type="ORF">RS694_03420</name>
</gene>
<proteinExistence type="predicted"/>
<sequence length="117" mass="12450">MASSPTSFASVKLPAELVQQAREAAQPMRRSVAGQVEYWATLGRIVEHSGLTAQEAQTAIAGYEIAARRARPSADKPASQADALLAQFMAVENDASLAQRVREVVASNRSKAGQRVA</sequence>
<dbReference type="Pfam" id="PF11903">
    <property type="entry name" value="ParD_like"/>
    <property type="match status" value="1"/>
</dbReference>
<dbReference type="InterPro" id="IPR021831">
    <property type="entry name" value="ParD-like"/>
</dbReference>
<dbReference type="KEGG" id="rsb:RS694_03420"/>